<gene>
    <name evidence="4" type="ORF">C7T94_04020</name>
</gene>
<reference evidence="4 5" key="1">
    <citation type="submission" date="2018-03" db="EMBL/GenBank/DDBJ databases">
        <authorList>
            <person name="Keele B.F."/>
        </authorList>
    </citation>
    <scope>NUCLEOTIDE SEQUENCE [LARGE SCALE GENOMIC DNA]</scope>
    <source>
        <strain evidence="4 5">YL28-9</strain>
    </source>
</reference>
<feature type="domain" description="Protein FecR C-terminal" evidence="3">
    <location>
        <begin position="358"/>
        <end position="425"/>
    </location>
</feature>
<keyword evidence="5" id="KW-1185">Reference proteome</keyword>
<evidence type="ECO:0000259" key="2">
    <source>
        <dbReference type="Pfam" id="PF04773"/>
    </source>
</evidence>
<dbReference type="EMBL" id="PYLS01000004">
    <property type="protein sequence ID" value="PST83918.1"/>
    <property type="molecule type" value="Genomic_DNA"/>
</dbReference>
<evidence type="ECO:0000256" key="1">
    <source>
        <dbReference type="SAM" id="Phobius"/>
    </source>
</evidence>
<dbReference type="InterPro" id="IPR006860">
    <property type="entry name" value="FecR"/>
</dbReference>
<comment type="caution">
    <text evidence="4">The sequence shown here is derived from an EMBL/GenBank/DDBJ whole genome shotgun (WGS) entry which is preliminary data.</text>
</comment>
<evidence type="ECO:0000313" key="4">
    <source>
        <dbReference type="EMBL" id="PST83918.1"/>
    </source>
</evidence>
<dbReference type="AlphaFoldDB" id="A0A2T3HN87"/>
<sequence length="428" mass="47978">MFSHSSWSVRIEHWFTFGLLKSNKKARKKIFFSGLCVSQHFGYYRVNQIQTMTREEYIRLYEKYMAGDCTEAEKNDIEAYISELDLAEFPWNPESMGDEQAFKNRVYNRLSSSIARPAKYRLWRRILAAAVTLLVVGTTIYLYRHLLPGSGQRAGMLTENIQPGTNKAILTLADGSTVILDKSGNGPVASQGLVEIVRNDNGEIVYEEGGGKPEAAYAQNMISTPRGAETQVVLSDGTKIWLNAASSVRFPVAFSGTRRKIELTGEAYLEVAEDKSMPFVVAVRDREIEVLGTRFNVNAYEDRADVTTTLLQGSVRLKAHNRQVVLRPGQQGVAGDDGKLNVQPAALANAVAWKNGLFVFNGENIRDIMADVARWYDLEVDYVGSTEGKNFDAKMNRSDDIRELLKNMELTGMVRFKIQGRRVTVMAK</sequence>
<dbReference type="Gene3D" id="3.55.50.30">
    <property type="match status" value="1"/>
</dbReference>
<feature type="transmembrane region" description="Helical" evidence="1">
    <location>
        <begin position="126"/>
        <end position="143"/>
    </location>
</feature>
<evidence type="ECO:0000313" key="5">
    <source>
        <dbReference type="Proteomes" id="UP000240912"/>
    </source>
</evidence>
<keyword evidence="1" id="KW-1133">Transmembrane helix</keyword>
<dbReference type="Gene3D" id="2.60.120.1440">
    <property type="match status" value="1"/>
</dbReference>
<protein>
    <submittedName>
        <fullName evidence="4">Anti-sigma factor</fullName>
    </submittedName>
</protein>
<accession>A0A2T3HN87</accession>
<dbReference type="PANTHER" id="PTHR30273:SF2">
    <property type="entry name" value="PROTEIN FECR"/>
    <property type="match status" value="1"/>
</dbReference>
<dbReference type="GO" id="GO:0016989">
    <property type="term" value="F:sigma factor antagonist activity"/>
    <property type="evidence" value="ECO:0007669"/>
    <property type="project" value="TreeGrafter"/>
</dbReference>
<dbReference type="InterPro" id="IPR032508">
    <property type="entry name" value="FecR_C"/>
</dbReference>
<name>A0A2T3HN87_9SPHI</name>
<dbReference type="Pfam" id="PF16344">
    <property type="entry name" value="FecR_C"/>
    <property type="match status" value="1"/>
</dbReference>
<feature type="domain" description="FecR protein" evidence="2">
    <location>
        <begin position="222"/>
        <end position="316"/>
    </location>
</feature>
<dbReference type="Proteomes" id="UP000240912">
    <property type="component" value="Unassembled WGS sequence"/>
</dbReference>
<organism evidence="4 5">
    <name type="scientific">Pedobacter yulinensis</name>
    <dbReference type="NCBI Taxonomy" id="2126353"/>
    <lineage>
        <taxon>Bacteria</taxon>
        <taxon>Pseudomonadati</taxon>
        <taxon>Bacteroidota</taxon>
        <taxon>Sphingobacteriia</taxon>
        <taxon>Sphingobacteriales</taxon>
        <taxon>Sphingobacteriaceae</taxon>
        <taxon>Pedobacter</taxon>
    </lineage>
</organism>
<dbReference type="OrthoDB" id="1099963at2"/>
<keyword evidence="1" id="KW-0472">Membrane</keyword>
<keyword evidence="1" id="KW-0812">Transmembrane</keyword>
<evidence type="ECO:0000259" key="3">
    <source>
        <dbReference type="Pfam" id="PF16344"/>
    </source>
</evidence>
<dbReference type="PANTHER" id="PTHR30273">
    <property type="entry name" value="PERIPLASMIC SIGNAL SENSOR AND SIGMA FACTOR ACTIVATOR FECR-RELATED"/>
    <property type="match status" value="1"/>
</dbReference>
<dbReference type="InterPro" id="IPR012373">
    <property type="entry name" value="Ferrdict_sens_TM"/>
</dbReference>
<dbReference type="Pfam" id="PF04773">
    <property type="entry name" value="FecR"/>
    <property type="match status" value="1"/>
</dbReference>
<proteinExistence type="predicted"/>